<feature type="chain" id="PRO_5014410826" evidence="1">
    <location>
        <begin position="18"/>
        <end position="117"/>
    </location>
</feature>
<organism evidence="2 3">
    <name type="scientific">Gibberella nygamai</name>
    <name type="common">Bean root rot disease fungus</name>
    <name type="synonym">Fusarium nygamai</name>
    <dbReference type="NCBI Taxonomy" id="42673"/>
    <lineage>
        <taxon>Eukaryota</taxon>
        <taxon>Fungi</taxon>
        <taxon>Dikarya</taxon>
        <taxon>Ascomycota</taxon>
        <taxon>Pezizomycotina</taxon>
        <taxon>Sordariomycetes</taxon>
        <taxon>Hypocreomycetidae</taxon>
        <taxon>Hypocreales</taxon>
        <taxon>Nectriaceae</taxon>
        <taxon>Fusarium</taxon>
        <taxon>Fusarium fujikuroi species complex</taxon>
    </lineage>
</organism>
<dbReference type="EMBL" id="MTQA01000338">
    <property type="protein sequence ID" value="PNP60853.1"/>
    <property type="molecule type" value="Genomic_DNA"/>
</dbReference>
<accession>A0A2K0USW7</accession>
<gene>
    <name evidence="2" type="ORF">FNYG_14473</name>
</gene>
<sequence length="117" mass="13221">MKFSIISTFILAQGVIAMPWYHTKAKADGDEITGRKSQIRTLLLIAITSLRIKVSQGSLAPKVLPKKKANAAADPRECWPACFEEEEYCPDGWHSKNINYDGRDCWTCCEDAWDEVK</sequence>
<dbReference type="Proteomes" id="UP000236664">
    <property type="component" value="Unassembled WGS sequence"/>
</dbReference>
<dbReference type="AlphaFoldDB" id="A0A2K0USW7"/>
<feature type="signal peptide" evidence="1">
    <location>
        <begin position="1"/>
        <end position="17"/>
    </location>
</feature>
<dbReference type="OrthoDB" id="5018468at2759"/>
<keyword evidence="3" id="KW-1185">Reference proteome</keyword>
<name>A0A2K0USW7_GIBNY</name>
<evidence type="ECO:0000313" key="3">
    <source>
        <dbReference type="Proteomes" id="UP000236664"/>
    </source>
</evidence>
<comment type="caution">
    <text evidence="2">The sequence shown here is derived from an EMBL/GenBank/DDBJ whole genome shotgun (WGS) entry which is preliminary data.</text>
</comment>
<keyword evidence="1" id="KW-0732">Signal</keyword>
<evidence type="ECO:0000256" key="1">
    <source>
        <dbReference type="SAM" id="SignalP"/>
    </source>
</evidence>
<reference evidence="2 3" key="1">
    <citation type="submission" date="2017-06" db="EMBL/GenBank/DDBJ databases">
        <title>Genome of Fusarium nygamai isolate CS10214.</title>
        <authorList>
            <person name="Gardiner D.M."/>
            <person name="Obanor F."/>
            <person name="Kazan K."/>
        </authorList>
    </citation>
    <scope>NUCLEOTIDE SEQUENCE [LARGE SCALE GENOMIC DNA]</scope>
    <source>
        <strain evidence="2 3">CS10214</strain>
    </source>
</reference>
<evidence type="ECO:0000313" key="2">
    <source>
        <dbReference type="EMBL" id="PNP60853.1"/>
    </source>
</evidence>
<protein>
    <submittedName>
        <fullName evidence="2">Uncharacterized protein</fullName>
    </submittedName>
</protein>
<proteinExistence type="predicted"/>